<feature type="compositionally biased region" description="Acidic residues" evidence="2">
    <location>
        <begin position="421"/>
        <end position="434"/>
    </location>
</feature>
<feature type="region of interest" description="Disordered" evidence="2">
    <location>
        <begin position="519"/>
        <end position="620"/>
    </location>
</feature>
<feature type="compositionally biased region" description="Basic residues" evidence="2">
    <location>
        <begin position="768"/>
        <end position="780"/>
    </location>
</feature>
<dbReference type="Proteomes" id="UP001054252">
    <property type="component" value="Unassembled WGS sequence"/>
</dbReference>
<proteinExistence type="predicted"/>
<dbReference type="Pfam" id="PF00078">
    <property type="entry name" value="RVT_1"/>
    <property type="match status" value="1"/>
</dbReference>
<organism evidence="5 6">
    <name type="scientific">Rubroshorea leprosula</name>
    <dbReference type="NCBI Taxonomy" id="152421"/>
    <lineage>
        <taxon>Eukaryota</taxon>
        <taxon>Viridiplantae</taxon>
        <taxon>Streptophyta</taxon>
        <taxon>Embryophyta</taxon>
        <taxon>Tracheophyta</taxon>
        <taxon>Spermatophyta</taxon>
        <taxon>Magnoliopsida</taxon>
        <taxon>eudicotyledons</taxon>
        <taxon>Gunneridae</taxon>
        <taxon>Pentapetalae</taxon>
        <taxon>rosids</taxon>
        <taxon>malvids</taxon>
        <taxon>Malvales</taxon>
        <taxon>Dipterocarpaceae</taxon>
        <taxon>Rubroshorea</taxon>
    </lineage>
</organism>
<evidence type="ECO:0000256" key="1">
    <source>
        <dbReference type="PROSITE-ProRule" id="PRU00176"/>
    </source>
</evidence>
<evidence type="ECO:0000259" key="3">
    <source>
        <dbReference type="PROSITE" id="PS50102"/>
    </source>
</evidence>
<dbReference type="CDD" id="cd01650">
    <property type="entry name" value="RT_nLTR_like"/>
    <property type="match status" value="1"/>
</dbReference>
<feature type="region of interest" description="Disordered" evidence="2">
    <location>
        <begin position="177"/>
        <end position="213"/>
    </location>
</feature>
<feature type="compositionally biased region" description="Basic and acidic residues" evidence="2">
    <location>
        <begin position="177"/>
        <end position="188"/>
    </location>
</feature>
<keyword evidence="6" id="KW-1185">Reference proteome</keyword>
<accession>A0AAV5IQG0</accession>
<dbReference type="InterPro" id="IPR000477">
    <property type="entry name" value="RT_dom"/>
</dbReference>
<feature type="region of interest" description="Disordered" evidence="2">
    <location>
        <begin position="421"/>
        <end position="466"/>
    </location>
</feature>
<evidence type="ECO:0000313" key="5">
    <source>
        <dbReference type="EMBL" id="GKV01050.1"/>
    </source>
</evidence>
<dbReference type="InterPro" id="IPR043502">
    <property type="entry name" value="DNA/RNA_pol_sf"/>
</dbReference>
<dbReference type="SUPFAM" id="SSF56672">
    <property type="entry name" value="DNA/RNA polymerases"/>
    <property type="match status" value="1"/>
</dbReference>
<keyword evidence="1" id="KW-0694">RNA-binding</keyword>
<feature type="compositionally biased region" description="Basic and acidic residues" evidence="2">
    <location>
        <begin position="851"/>
        <end position="862"/>
    </location>
</feature>
<feature type="region of interest" description="Disordered" evidence="2">
    <location>
        <begin position="639"/>
        <end position="659"/>
    </location>
</feature>
<dbReference type="PANTHER" id="PTHR33116:SF78">
    <property type="entry name" value="OS12G0587133 PROTEIN"/>
    <property type="match status" value="1"/>
</dbReference>
<protein>
    <submittedName>
        <fullName evidence="5">Uncharacterized protein</fullName>
    </submittedName>
</protein>
<dbReference type="InterPro" id="IPR012677">
    <property type="entry name" value="Nucleotide-bd_a/b_plait_sf"/>
</dbReference>
<gene>
    <name evidence="5" type="ORF">SLEP1_g13646</name>
</gene>
<evidence type="ECO:0000256" key="2">
    <source>
        <dbReference type="SAM" id="MobiDB-lite"/>
    </source>
</evidence>
<dbReference type="PROSITE" id="PS50878">
    <property type="entry name" value="RT_POL"/>
    <property type="match status" value="1"/>
</dbReference>
<feature type="compositionally biased region" description="Polar residues" evidence="2">
    <location>
        <begin position="581"/>
        <end position="600"/>
    </location>
</feature>
<feature type="compositionally biased region" description="Basic and acidic residues" evidence="2">
    <location>
        <begin position="833"/>
        <end position="843"/>
    </location>
</feature>
<feature type="domain" description="Reverse transcriptase" evidence="4">
    <location>
        <begin position="942"/>
        <end position="1193"/>
    </location>
</feature>
<feature type="domain" description="RRM" evidence="3">
    <location>
        <begin position="70"/>
        <end position="147"/>
    </location>
</feature>
<feature type="region of interest" description="Disordered" evidence="2">
    <location>
        <begin position="756"/>
        <end position="780"/>
    </location>
</feature>
<name>A0AAV5IQG0_9ROSI</name>
<dbReference type="InterPro" id="IPR000504">
    <property type="entry name" value="RRM_dom"/>
</dbReference>
<sequence length="1453" mass="165710">MRGRSRERGRGSGKGLRSRTRWTALGRAYERPIEISRLRRDLEVSQKGDIRNQRKVVEWGYDEGMYKQATAFFFTNFPDEWSYEEMWKTFRKYGRVYAVYSPLRKSRNGKRFGFVRFLEVMNPKVLENQLDKIRVDGCKIWVNLAKYPVEAHETKVSRIPVKSSIVVKGKSYAEAVKGQEKEGPRPGVERPMAADPKRVRSVSSGRLKKVNNQQEWRKKKEGEAWVGMEYNVKDEDCEWLRDCYVRVAHSVEIVPILQERFYMEGYFTCRLRAMGGKMVLMDCEDKEELKDLVQGAASWLSQWFVKVKPWSPTMVAKERFVWLRCLGVPLHVWGPEFFESMVAAWGKFISLDENTSKKRRFDVARILISTSIMEPISVKRQIKVNGIHYNLMFTEEEMSNSLFSMKYDFLPSLKSDTEFEESWSDGLDSEEEPGEGGREANRAPTAGNGDTAGSLPDQKWKNKRVSDISGPEAHFEFEGDMLDDICQKKKDKIFYSWMGEEESVEVVADSLEECLAGSDVGSRDEEVTPAAVSQNRASSNPIEVSKEEARFGWDRPKPNQSAHSQLNGEGPNVETRDCETTDSSKYIQLESQQGIGSLGQNAKAKKSKNKGGLSREGSREASIDLEVAKEFGGVRRVLSGKEGRATSSKPDRMKKKKKKALSCRSVYQKASILGLMSLKKKTKCGSMPKKVPSQEMPSFLPNSSYSVAGGSVGDNGIANCNRMFKEHTSRRIAAELWDFAKQIGVTAEDEAETLRNLEGMEKRDRGPRNRRSRSQGKRHLRELVKKEKVDFLAVQETKLRGIDKRISISVWGTDEVEWVAKDAVGGSDTIVSGRDRQEKRSVHPDLGGFEKQGKHDAIESKESLGGSKGRQYQVLPQLRQGQMEKELYAEEKKDRPRLDGLGFKQLSWEENVNLISPFTEEEIKVAVGECDSSKAPGPNGFNFRFVKSEWDVIKADVVSFLQEFQTNGKLVRGGVREQQMAFLKGRQLMDGVAIANEVIDEAKKKRQKAFLFKIDFEKAYDTVSWSFLNHMMQKMGFCEKWSLWIQECLQSSLVSILVNGSPSRQFKVSRGLRQGDPLSPFLFFIIAKGLNGLVTEAVKNGKLKGVEVGNRSFSISHLQYADDTILFGRASEENVWAMKGILRAFELVSGLEINFNKSQLVGIGVEDDWLNKMSWVLCCKKGTLPIKYLGITIGGSCKSTAFWKPMVDIFERKLASWKGRYLCLGGRITLINSVLSSLPVFWMSMYLIPKGTILLLDKICRKFLWGGAEGGKRINWVKWENVCKEKHCGGLGVKDLRKFNLALLGKWWGRLVREDKGLWGKVIFENYGKVGEPSFNWLRESFNYGSAWWRDICRLSDMENHNKGWLADGLEIRVGDGKDTSFWWDEWCGGESLANKFPRLYLISAGKDKKISQMGNWQDDLWKWDLMWRRNLFSWEEQQVEALKAVIQDTKIE</sequence>
<feature type="compositionally biased region" description="Polar residues" evidence="2">
    <location>
        <begin position="531"/>
        <end position="542"/>
    </location>
</feature>
<dbReference type="PANTHER" id="PTHR33116">
    <property type="entry name" value="REVERSE TRANSCRIPTASE ZINC-BINDING DOMAIN-CONTAINING PROTEIN-RELATED-RELATED"/>
    <property type="match status" value="1"/>
</dbReference>
<feature type="compositionally biased region" description="Basic and acidic residues" evidence="2">
    <location>
        <begin position="756"/>
        <end position="767"/>
    </location>
</feature>
<reference evidence="5 6" key="1">
    <citation type="journal article" date="2021" name="Commun. Biol.">
        <title>The genome of Shorea leprosula (Dipterocarpaceae) highlights the ecological relevance of drought in aseasonal tropical rainforests.</title>
        <authorList>
            <person name="Ng K.K.S."/>
            <person name="Kobayashi M.J."/>
            <person name="Fawcett J.A."/>
            <person name="Hatakeyama M."/>
            <person name="Paape T."/>
            <person name="Ng C.H."/>
            <person name="Ang C.C."/>
            <person name="Tnah L.H."/>
            <person name="Lee C.T."/>
            <person name="Nishiyama T."/>
            <person name="Sese J."/>
            <person name="O'Brien M.J."/>
            <person name="Copetti D."/>
            <person name="Mohd Noor M.I."/>
            <person name="Ong R.C."/>
            <person name="Putra M."/>
            <person name="Sireger I.Z."/>
            <person name="Indrioko S."/>
            <person name="Kosugi Y."/>
            <person name="Izuno A."/>
            <person name="Isagi Y."/>
            <person name="Lee S.L."/>
            <person name="Shimizu K.K."/>
        </authorList>
    </citation>
    <scope>NUCLEOTIDE SEQUENCE [LARGE SCALE GENOMIC DNA]</scope>
    <source>
        <strain evidence="5">214</strain>
    </source>
</reference>
<dbReference type="SUPFAM" id="SSF54928">
    <property type="entry name" value="RNA-binding domain, RBD"/>
    <property type="match status" value="1"/>
</dbReference>
<feature type="region of interest" description="Disordered" evidence="2">
    <location>
        <begin position="829"/>
        <end position="870"/>
    </location>
</feature>
<comment type="caution">
    <text evidence="5">The sequence shown here is derived from an EMBL/GenBank/DDBJ whole genome shotgun (WGS) entry which is preliminary data.</text>
</comment>
<dbReference type="Gene3D" id="3.30.70.330">
    <property type="match status" value="1"/>
</dbReference>
<dbReference type="GO" id="GO:0003723">
    <property type="term" value="F:RNA binding"/>
    <property type="evidence" value="ECO:0007669"/>
    <property type="project" value="UniProtKB-UniRule"/>
</dbReference>
<evidence type="ECO:0000259" key="4">
    <source>
        <dbReference type="PROSITE" id="PS50878"/>
    </source>
</evidence>
<feature type="compositionally biased region" description="Basic and acidic residues" evidence="2">
    <location>
        <begin position="544"/>
        <end position="557"/>
    </location>
</feature>
<feature type="compositionally biased region" description="Polar residues" evidence="2">
    <location>
        <begin position="558"/>
        <end position="567"/>
    </location>
</feature>
<dbReference type="EMBL" id="BPVZ01000016">
    <property type="protein sequence ID" value="GKV01050.1"/>
    <property type="molecule type" value="Genomic_DNA"/>
</dbReference>
<dbReference type="PROSITE" id="PS50102">
    <property type="entry name" value="RRM"/>
    <property type="match status" value="1"/>
</dbReference>
<evidence type="ECO:0000313" key="6">
    <source>
        <dbReference type="Proteomes" id="UP001054252"/>
    </source>
</evidence>
<dbReference type="InterPro" id="IPR035979">
    <property type="entry name" value="RBD_domain_sf"/>
</dbReference>